<feature type="compositionally biased region" description="Polar residues" evidence="1">
    <location>
        <begin position="165"/>
        <end position="174"/>
    </location>
</feature>
<reference evidence="3" key="1">
    <citation type="submission" date="2025-08" db="UniProtKB">
        <authorList>
            <consortium name="RefSeq"/>
        </authorList>
    </citation>
    <scope>IDENTIFICATION</scope>
</reference>
<dbReference type="RefSeq" id="XP_035827457.1">
    <property type="nucleotide sequence ID" value="XM_035971564.1"/>
</dbReference>
<dbReference type="GeneID" id="118478282"/>
<keyword evidence="2" id="KW-1185">Reference proteome</keyword>
<evidence type="ECO:0000313" key="2">
    <source>
        <dbReference type="Proteomes" id="UP000694888"/>
    </source>
</evidence>
<feature type="compositionally biased region" description="Basic and acidic residues" evidence="1">
    <location>
        <begin position="66"/>
        <end position="78"/>
    </location>
</feature>
<evidence type="ECO:0000256" key="1">
    <source>
        <dbReference type="SAM" id="MobiDB-lite"/>
    </source>
</evidence>
<accession>A0ABM1VYG4</accession>
<feature type="compositionally biased region" description="Basic and acidic residues" evidence="1">
    <location>
        <begin position="43"/>
        <end position="59"/>
    </location>
</feature>
<proteinExistence type="predicted"/>
<feature type="compositionally biased region" description="Basic and acidic residues" evidence="1">
    <location>
        <begin position="91"/>
        <end position="103"/>
    </location>
</feature>
<feature type="compositionally biased region" description="Low complexity" evidence="1">
    <location>
        <begin position="139"/>
        <end position="149"/>
    </location>
</feature>
<dbReference type="Proteomes" id="UP000694888">
    <property type="component" value="Unplaced"/>
</dbReference>
<evidence type="ECO:0000313" key="3">
    <source>
        <dbReference type="RefSeq" id="XP_035827457.1"/>
    </source>
</evidence>
<gene>
    <name evidence="3" type="primary">LOC118478282</name>
</gene>
<sequence>MGSTCAKQSVSVTLPSPVGQTQSAEKDTGRVPPVGQSPSLATKHTDESKPTGHLNEAEPKVAVTGEDGRTHEGVRNTAEKPPVFHGNGDQEGNKDIETGEKKSQLINEGSSQSTAVSGASSNPDKNGKGDVQTGEDITSSSGEVSLSDSVPDGNAEDSASRFTDHQNVPETLSSVRELENGCDSGLEDEDDNGVGDEEGESRPAPAVSWAALYLS</sequence>
<protein>
    <submittedName>
        <fullName evidence="3">Uncharacterized protein LOC118478282</fullName>
    </submittedName>
</protein>
<feature type="compositionally biased region" description="Acidic residues" evidence="1">
    <location>
        <begin position="185"/>
        <end position="199"/>
    </location>
</feature>
<feature type="region of interest" description="Disordered" evidence="1">
    <location>
        <begin position="1"/>
        <end position="215"/>
    </location>
</feature>
<name>A0ABM1VYG4_APLCA</name>
<feature type="compositionally biased region" description="Low complexity" evidence="1">
    <location>
        <begin position="109"/>
        <end position="121"/>
    </location>
</feature>
<feature type="compositionally biased region" description="Polar residues" evidence="1">
    <location>
        <begin position="1"/>
        <end position="23"/>
    </location>
</feature>
<organism evidence="2 3">
    <name type="scientific">Aplysia californica</name>
    <name type="common">California sea hare</name>
    <dbReference type="NCBI Taxonomy" id="6500"/>
    <lineage>
        <taxon>Eukaryota</taxon>
        <taxon>Metazoa</taxon>
        <taxon>Spiralia</taxon>
        <taxon>Lophotrochozoa</taxon>
        <taxon>Mollusca</taxon>
        <taxon>Gastropoda</taxon>
        <taxon>Heterobranchia</taxon>
        <taxon>Euthyneura</taxon>
        <taxon>Tectipleura</taxon>
        <taxon>Aplysiida</taxon>
        <taxon>Aplysioidea</taxon>
        <taxon>Aplysiidae</taxon>
        <taxon>Aplysia</taxon>
    </lineage>
</organism>